<dbReference type="EMBL" id="SCEB01215162">
    <property type="protein sequence ID" value="RXM30998.1"/>
    <property type="molecule type" value="Genomic_DNA"/>
</dbReference>
<keyword evidence="5" id="KW-0274">FAD</keyword>
<keyword evidence="8" id="KW-0443">Lipid metabolism</keyword>
<dbReference type="GO" id="GO:0003995">
    <property type="term" value="F:acyl-CoA dehydrogenase activity"/>
    <property type="evidence" value="ECO:0007669"/>
    <property type="project" value="TreeGrafter"/>
</dbReference>
<proteinExistence type="inferred from homology"/>
<sequence length="71" mass="7936">MFTCCVCWLMGIEIPEQYGGTGSTFFSSILVIEELAKVDPAVAVLCDIQNTLINTLFRDHGTEEQKQCYLT</sequence>
<dbReference type="Proteomes" id="UP000289886">
    <property type="component" value="Unassembled WGS sequence"/>
</dbReference>
<dbReference type="GO" id="GO:0005739">
    <property type="term" value="C:mitochondrion"/>
    <property type="evidence" value="ECO:0007669"/>
    <property type="project" value="TreeGrafter"/>
</dbReference>
<protein>
    <submittedName>
        <fullName evidence="10">Short/branched chain specific acyl-CoA dehydrogenase, mitochondrial</fullName>
    </submittedName>
</protein>
<accession>A0A444U767</accession>
<dbReference type="SUPFAM" id="SSF56645">
    <property type="entry name" value="Acyl-CoA dehydrogenase NM domain-like"/>
    <property type="match status" value="1"/>
</dbReference>
<dbReference type="FunFam" id="1.10.540.10:FF:000026">
    <property type="entry name" value="Acyl-CoA dehydrogenase medium chain"/>
    <property type="match status" value="1"/>
</dbReference>
<evidence type="ECO:0000256" key="8">
    <source>
        <dbReference type="ARBA" id="ARBA00023098"/>
    </source>
</evidence>
<keyword evidence="11" id="KW-1185">Reference proteome</keyword>
<evidence type="ECO:0000313" key="11">
    <source>
        <dbReference type="Proteomes" id="UP000289886"/>
    </source>
</evidence>
<evidence type="ECO:0000256" key="6">
    <source>
        <dbReference type="ARBA" id="ARBA00022832"/>
    </source>
</evidence>
<evidence type="ECO:0000256" key="4">
    <source>
        <dbReference type="ARBA" id="ARBA00022630"/>
    </source>
</evidence>
<feature type="domain" description="Acyl-CoA dehydrogenase/oxidase N-terminal" evidence="9">
    <location>
        <begin position="9"/>
        <end position="70"/>
    </location>
</feature>
<keyword evidence="6" id="KW-0276">Fatty acid metabolism</keyword>
<keyword evidence="7" id="KW-0560">Oxidoreductase</keyword>
<comment type="similarity">
    <text evidence="3">Belongs to the acyl-CoA dehydrogenase family.</text>
</comment>
<dbReference type="GO" id="GO:0050660">
    <property type="term" value="F:flavin adenine dinucleotide binding"/>
    <property type="evidence" value="ECO:0007669"/>
    <property type="project" value="InterPro"/>
</dbReference>
<dbReference type="GO" id="GO:0006631">
    <property type="term" value="P:fatty acid metabolic process"/>
    <property type="evidence" value="ECO:0007669"/>
    <property type="project" value="UniProtKB-KW"/>
</dbReference>
<dbReference type="Gene3D" id="1.10.540.10">
    <property type="entry name" value="Acyl-CoA dehydrogenase/oxidase, N-terminal domain"/>
    <property type="match status" value="1"/>
</dbReference>
<evidence type="ECO:0000256" key="5">
    <source>
        <dbReference type="ARBA" id="ARBA00022827"/>
    </source>
</evidence>
<organism evidence="10 11">
    <name type="scientific">Acipenser ruthenus</name>
    <name type="common">Sterlet sturgeon</name>
    <dbReference type="NCBI Taxonomy" id="7906"/>
    <lineage>
        <taxon>Eukaryota</taxon>
        <taxon>Metazoa</taxon>
        <taxon>Chordata</taxon>
        <taxon>Craniata</taxon>
        <taxon>Vertebrata</taxon>
        <taxon>Euteleostomi</taxon>
        <taxon>Actinopterygii</taxon>
        <taxon>Chondrostei</taxon>
        <taxon>Acipenseriformes</taxon>
        <taxon>Acipenseridae</taxon>
        <taxon>Acipenser</taxon>
    </lineage>
</organism>
<evidence type="ECO:0000313" key="10">
    <source>
        <dbReference type="EMBL" id="RXM30998.1"/>
    </source>
</evidence>
<evidence type="ECO:0000259" key="9">
    <source>
        <dbReference type="Pfam" id="PF02771"/>
    </source>
</evidence>
<evidence type="ECO:0000256" key="2">
    <source>
        <dbReference type="ARBA" id="ARBA00005189"/>
    </source>
</evidence>
<dbReference type="PANTHER" id="PTHR43884:SF1">
    <property type="entry name" value="SHORT_BRANCHED CHAIN SPECIFIC ACYL-COA DEHYDROGENASE, MITOCHONDRIAL"/>
    <property type="match status" value="1"/>
</dbReference>
<gene>
    <name evidence="10" type="ORF">EOD39_1838</name>
</gene>
<evidence type="ECO:0000256" key="7">
    <source>
        <dbReference type="ARBA" id="ARBA00023002"/>
    </source>
</evidence>
<dbReference type="AlphaFoldDB" id="A0A444U767"/>
<reference evidence="10 11" key="1">
    <citation type="submission" date="2019-01" db="EMBL/GenBank/DDBJ databases">
        <title>Draft Genome and Complete Hox-Cluster Characterization of the Sterlet Sturgeon (Acipenser ruthenus).</title>
        <authorList>
            <person name="Wei Q."/>
        </authorList>
    </citation>
    <scope>NUCLEOTIDE SEQUENCE [LARGE SCALE GENOMIC DNA]</scope>
    <source>
        <strain evidence="10">WHYD16114868_AA</strain>
        <tissue evidence="10">Blood</tissue>
    </source>
</reference>
<dbReference type="InterPro" id="IPR013786">
    <property type="entry name" value="AcylCoA_DH/ox_N"/>
</dbReference>
<evidence type="ECO:0000256" key="3">
    <source>
        <dbReference type="ARBA" id="ARBA00009347"/>
    </source>
</evidence>
<comment type="cofactor">
    <cofactor evidence="1">
        <name>FAD</name>
        <dbReference type="ChEBI" id="CHEBI:57692"/>
    </cofactor>
</comment>
<keyword evidence="4" id="KW-0285">Flavoprotein</keyword>
<dbReference type="Pfam" id="PF02771">
    <property type="entry name" value="Acyl-CoA_dh_N"/>
    <property type="match status" value="1"/>
</dbReference>
<dbReference type="PANTHER" id="PTHR43884">
    <property type="entry name" value="ACYL-COA DEHYDROGENASE"/>
    <property type="match status" value="1"/>
</dbReference>
<name>A0A444U767_ACIRT</name>
<comment type="caution">
    <text evidence="10">The sequence shown here is derived from an EMBL/GenBank/DDBJ whole genome shotgun (WGS) entry which is preliminary data.</text>
</comment>
<evidence type="ECO:0000256" key="1">
    <source>
        <dbReference type="ARBA" id="ARBA00001974"/>
    </source>
</evidence>
<dbReference type="InterPro" id="IPR037069">
    <property type="entry name" value="AcylCoA_DH/ox_N_sf"/>
</dbReference>
<dbReference type="InterPro" id="IPR009100">
    <property type="entry name" value="AcylCoA_DH/oxidase_NM_dom_sf"/>
</dbReference>
<comment type="pathway">
    <text evidence="2">Lipid metabolism.</text>
</comment>